<name>A0ACB9AM12_CICIN</name>
<comment type="caution">
    <text evidence="1">The sequence shown here is derived from an EMBL/GenBank/DDBJ whole genome shotgun (WGS) entry which is preliminary data.</text>
</comment>
<dbReference type="EMBL" id="CM042015">
    <property type="protein sequence ID" value="KAI3711079.1"/>
    <property type="molecule type" value="Genomic_DNA"/>
</dbReference>
<organism evidence="1 2">
    <name type="scientific">Cichorium intybus</name>
    <name type="common">Chicory</name>
    <dbReference type="NCBI Taxonomy" id="13427"/>
    <lineage>
        <taxon>Eukaryota</taxon>
        <taxon>Viridiplantae</taxon>
        <taxon>Streptophyta</taxon>
        <taxon>Embryophyta</taxon>
        <taxon>Tracheophyta</taxon>
        <taxon>Spermatophyta</taxon>
        <taxon>Magnoliopsida</taxon>
        <taxon>eudicotyledons</taxon>
        <taxon>Gunneridae</taxon>
        <taxon>Pentapetalae</taxon>
        <taxon>asterids</taxon>
        <taxon>campanulids</taxon>
        <taxon>Asterales</taxon>
        <taxon>Asteraceae</taxon>
        <taxon>Cichorioideae</taxon>
        <taxon>Cichorieae</taxon>
        <taxon>Cichoriinae</taxon>
        <taxon>Cichorium</taxon>
    </lineage>
</organism>
<gene>
    <name evidence="1" type="ORF">L2E82_40895</name>
</gene>
<dbReference type="Proteomes" id="UP001055811">
    <property type="component" value="Linkage Group LG07"/>
</dbReference>
<reference evidence="1 2" key="2">
    <citation type="journal article" date="2022" name="Mol. Ecol. Resour.">
        <title>The genomes of chicory, endive, great burdock and yacon provide insights into Asteraceae paleo-polyploidization history and plant inulin production.</title>
        <authorList>
            <person name="Fan W."/>
            <person name="Wang S."/>
            <person name="Wang H."/>
            <person name="Wang A."/>
            <person name="Jiang F."/>
            <person name="Liu H."/>
            <person name="Zhao H."/>
            <person name="Xu D."/>
            <person name="Zhang Y."/>
        </authorList>
    </citation>
    <scope>NUCLEOTIDE SEQUENCE [LARGE SCALE GENOMIC DNA]</scope>
    <source>
        <strain evidence="2">cv. Punajuju</strain>
        <tissue evidence="1">Leaves</tissue>
    </source>
</reference>
<accession>A0ACB9AM12</accession>
<sequence>MASGDHSLSSGGRAASHTPSRGSNPVNDADNMGDMPIPIPQPPPVTLEAIQNLISNLKTEMREDMRQMLNTRLGDLQPNPSADDASWRPTNGDSVTDEDSVGIEDKKRCSFKTFLTCKPTEYYGSYEPKVTMRWIRETEQVLEVSKCHEKDKVYYASRMLKDDALVWWNTLYELVGKDVIYKWSWTEFTTRLKNKYCPLRDIEKLEDEFLTLKKGNLTVAEYTKKFSDMLPFVGNIYTTERARINRYVKGLPWEYELEVKRAVTMDAAFEAARNVEDVWKRRTVERQISGDKRKFSGGSSSWNKKGKSVVMSTKQGSRKTCEKCGKEHTGECKMGSAACFNCGRTGHKARECTYPKLSEVECFSCHEKGHYSFNCPKKGSETMVSTAQKKTESQKVKTRAFQLTREEAKETQDVVSGTLLINQMPAYILFDSGATCSFVSHEFGLKFNIPLEPLDHVCEVELASGKKVEIKHMYRDCELSIDDQKFSLNLLPIGVKTFDVVIGMDWLGANDAKIACGKKVVSVKIPGGSKVYVYGEKPKRMSNLISAAKVRKCLVKGCSSYVAYVMVEDKVKKTVHDIDVVKEYPEVFPDDLPGLPPERQVEFRIDLVPGASPIARAPYRLAPTEMRELMSQLQELLDKGFIRPSVSPWGAPVLFVKKKDGTMRMCIDYRELNKITIKNRYPLPRIDDLFDQLQGADYFSKIDLRSGYHQVRVRDEDIEKTAFRTRYGHYEFLVMPFGLTNAPAIFMDLMNRVYKPFLDKFVIVFIDDILIYSKNAEDHKNHLRTVLEVLKKEKLYAKFSKCEFWLREVQFLGHVVSIQGIKVDPAKVEVVMKWEIPKTPTEVRSFLGLAGYYRRFIQDFSRIAVPLTKLTRKRVKFEWGAEQEKAFQTLKEKLCNAPVLTLPEGTEDFVVYSDASNKGLGCVLMQRGKVIAYASRQLKEPETRYATHDLELAAIVFALKIWRHYLYGTKCTLYTDHKSLQYVFSQKDLNMRQSRWLELINDYDCEIAYHPGKANVVADALSRKFYEKKSQEKLMKIELKSSLIESIKDAQKQVLERGDLKKEKLGKDVVFGENTQGLKTVKNRIWVPKAGGIRKLILEESHKSKYSIHPGSTKTYRDLKEQYWWPGMKKRIVKYISKCATCAQVKAEHQAPYGNTQPLQIPAGKWEDITMDFIFGLPRTRKGHNGIWVIVDRLTKSAMFLAINENTQLETLTQIYKDEVIRLHGAPLSIVSDRDPRFTSKLWEALQERMGTKIKMSTAYHPQTDGQSERTIQTVEDMLRSCALDFGRSWDEHLPLVEFSYNNSYHSSIGMPPFEALYGRKCRTPLCWLEAGETKITGPEIVRITNEKIKIIQANMKAAQDRQKSYADLKKRPYDLKEGDLVMLKVSPWKGVVRFGKKGKLSPRYIVPFKILKRIGEQAFKLELPRELSGIHDTFHVCYLKKYFGKSELIIPLEDLKVEAPNKLIEEPEAMLEVRTKKLRNKEIDLVLVKWKHSSGSDLTWETLEDMKKRYPNFTNYEKIPRTESS</sequence>
<evidence type="ECO:0000313" key="2">
    <source>
        <dbReference type="Proteomes" id="UP001055811"/>
    </source>
</evidence>
<protein>
    <submittedName>
        <fullName evidence="1">Uncharacterized protein</fullName>
    </submittedName>
</protein>
<evidence type="ECO:0000313" key="1">
    <source>
        <dbReference type="EMBL" id="KAI3711079.1"/>
    </source>
</evidence>
<proteinExistence type="predicted"/>
<reference evidence="2" key="1">
    <citation type="journal article" date="2022" name="Mol. Ecol. Resour.">
        <title>The genomes of chicory, endive, great burdock and yacon provide insights into Asteraceae palaeo-polyploidization history and plant inulin production.</title>
        <authorList>
            <person name="Fan W."/>
            <person name="Wang S."/>
            <person name="Wang H."/>
            <person name="Wang A."/>
            <person name="Jiang F."/>
            <person name="Liu H."/>
            <person name="Zhao H."/>
            <person name="Xu D."/>
            <person name="Zhang Y."/>
        </authorList>
    </citation>
    <scope>NUCLEOTIDE SEQUENCE [LARGE SCALE GENOMIC DNA]</scope>
    <source>
        <strain evidence="2">cv. Punajuju</strain>
    </source>
</reference>
<keyword evidence="2" id="KW-1185">Reference proteome</keyword>